<name>A0A975CFT6_9BURK</name>
<dbReference type="Gene3D" id="3.40.190.10">
    <property type="entry name" value="Periplasmic binding protein-like II"/>
    <property type="match status" value="2"/>
</dbReference>
<dbReference type="Proteomes" id="UP000663903">
    <property type="component" value="Chromosome"/>
</dbReference>
<dbReference type="KEGG" id="otd:J1M35_00335"/>
<accession>A0A975CFT6</accession>
<dbReference type="PANTHER" id="PTHR35936:SF19">
    <property type="entry name" value="AMINO-ACID-BINDING PROTEIN YXEM-RELATED"/>
    <property type="match status" value="1"/>
</dbReference>
<gene>
    <name evidence="3" type="ORF">J1M35_00335</name>
</gene>
<dbReference type="Pfam" id="PF00497">
    <property type="entry name" value="SBP_bac_3"/>
    <property type="match status" value="1"/>
</dbReference>
<evidence type="ECO:0000256" key="1">
    <source>
        <dbReference type="ARBA" id="ARBA00022729"/>
    </source>
</evidence>
<dbReference type="SMART" id="SM00062">
    <property type="entry name" value="PBPb"/>
    <property type="match status" value="1"/>
</dbReference>
<keyword evidence="4" id="KW-1185">Reference proteome</keyword>
<organism evidence="3 4">
    <name type="scientific">Ottowia testudinis</name>
    <dbReference type="NCBI Taxonomy" id="2816950"/>
    <lineage>
        <taxon>Bacteria</taxon>
        <taxon>Pseudomonadati</taxon>
        <taxon>Pseudomonadota</taxon>
        <taxon>Betaproteobacteria</taxon>
        <taxon>Burkholderiales</taxon>
        <taxon>Comamonadaceae</taxon>
        <taxon>Ottowia</taxon>
    </lineage>
</organism>
<evidence type="ECO:0000259" key="2">
    <source>
        <dbReference type="SMART" id="SM00062"/>
    </source>
</evidence>
<dbReference type="SUPFAM" id="SSF53850">
    <property type="entry name" value="Periplasmic binding protein-like II"/>
    <property type="match status" value="1"/>
</dbReference>
<evidence type="ECO:0000313" key="4">
    <source>
        <dbReference type="Proteomes" id="UP000663903"/>
    </source>
</evidence>
<dbReference type="PANTHER" id="PTHR35936">
    <property type="entry name" value="MEMBRANE-BOUND LYTIC MUREIN TRANSGLYCOSYLASE F"/>
    <property type="match status" value="1"/>
</dbReference>
<sequence>MDGNFPPMVFRDGKGNLVGYDIDMSREAFKRMGVTPEYHDLHWGAKDNELLKTKTVDLFWSGMNISPERAAIYEFSVPYLSNRQIVVVPVDSPIRSIADLAGKRVGAQRGSSLLPRLEALQSTGGRIAKLEDFEEYAGILVSMIEGKIDAGVMGSVALDAYQKNTPGKFRVLDENLGETNMAAAFRKEDRATVEKLNRALEAMKADGTAEKIRVQWFDQKA</sequence>
<keyword evidence="1" id="KW-0732">Signal</keyword>
<dbReference type="InterPro" id="IPR001638">
    <property type="entry name" value="Solute-binding_3/MltF_N"/>
</dbReference>
<reference evidence="3" key="1">
    <citation type="submission" date="2021-03" db="EMBL/GenBank/DDBJ databases">
        <title>Ottowia sp. 27C isolated from the cloaca of a Giant Asian pond turtle (Heosemys grandis).</title>
        <authorList>
            <person name="Spergser J."/>
            <person name="Busse H.-J."/>
        </authorList>
    </citation>
    <scope>NUCLEOTIDE SEQUENCE</scope>
    <source>
        <strain evidence="3">27C</strain>
    </source>
</reference>
<proteinExistence type="predicted"/>
<dbReference type="RefSeq" id="WP_208009163.1">
    <property type="nucleotide sequence ID" value="NZ_CP071796.1"/>
</dbReference>
<feature type="domain" description="Solute-binding protein family 3/N-terminal" evidence="2">
    <location>
        <begin position="1"/>
        <end position="220"/>
    </location>
</feature>
<evidence type="ECO:0000313" key="3">
    <source>
        <dbReference type="EMBL" id="QTD45415.1"/>
    </source>
</evidence>
<protein>
    <submittedName>
        <fullName evidence="3">Transporter substrate-binding domain-containing protein</fullName>
    </submittedName>
</protein>
<dbReference type="AlphaFoldDB" id="A0A975CFT6"/>
<dbReference type="EMBL" id="CP071796">
    <property type="protein sequence ID" value="QTD45415.1"/>
    <property type="molecule type" value="Genomic_DNA"/>
</dbReference>